<evidence type="ECO:0000259" key="4">
    <source>
        <dbReference type="Pfam" id="PF01420"/>
    </source>
</evidence>
<keyword evidence="3" id="KW-0238">DNA-binding</keyword>
<dbReference type="Gene3D" id="1.10.287.1120">
    <property type="entry name" value="Bipartite methylase S protein"/>
    <property type="match status" value="1"/>
</dbReference>
<sequence length="431" mass="48302">MSWQHTTLRNVAEIDLGRQRSPEHANGPNMVPYLRAANVMDGSLKLNDVLSMNFSPKEQPLYSLRYGDVLVTEGSGSLGSVGASAVYRSELEGTVCFQNTLLRVRPRADIDGRFLGWWTRSAFESGLFAAIATGANIYHISAERVRMLDISVPTLQEQLRIADFLDAETTRIDNLVSALDRKLGLLVERRSTGVAYHVVNGDASERRRSTLPWVTTIPTHWEEPRLGLVAHMGSGHTPSRSKPEWWVDCTIPWVTTGEVRQLREDRLEDLVDTREKISELGMANSAAELHPKGTVFLCRTASAGYSGVMGTDMATSQDFVTWTCGPRLNPYYLLWCLRAMRPDLLGRLATGSTHLTIYVPDLQMLRIPLPSVEEQQKLVDRIRRQNRQIDSMVDKVRRQVELMKERRQALITAAVTGQIDVSTASGRGIEE</sequence>
<keyword evidence="2" id="KW-0680">Restriction system</keyword>
<dbReference type="GO" id="GO:0009307">
    <property type="term" value="P:DNA restriction-modification system"/>
    <property type="evidence" value="ECO:0007669"/>
    <property type="project" value="UniProtKB-KW"/>
</dbReference>
<dbReference type="PANTHER" id="PTHR30408">
    <property type="entry name" value="TYPE-1 RESTRICTION ENZYME ECOKI SPECIFICITY PROTEIN"/>
    <property type="match status" value="1"/>
</dbReference>
<feature type="domain" description="Type I restriction modification DNA specificity" evidence="4">
    <location>
        <begin position="3"/>
        <end position="169"/>
    </location>
</feature>
<dbReference type="InterPro" id="IPR000055">
    <property type="entry name" value="Restrct_endonuc_typeI_TRD"/>
</dbReference>
<feature type="domain" description="Type I restriction modification DNA specificity" evidence="4">
    <location>
        <begin position="219"/>
        <end position="391"/>
    </location>
</feature>
<comment type="similarity">
    <text evidence="1">Belongs to the type-I restriction system S methylase family.</text>
</comment>
<dbReference type="SUPFAM" id="SSF116734">
    <property type="entry name" value="DNA methylase specificity domain"/>
    <property type="match status" value="2"/>
</dbReference>
<dbReference type="RefSeq" id="WP_218120048.1">
    <property type="nucleotide sequence ID" value="NZ_FNFM01000005.1"/>
</dbReference>
<evidence type="ECO:0000256" key="1">
    <source>
        <dbReference type="ARBA" id="ARBA00010923"/>
    </source>
</evidence>
<dbReference type="Gene3D" id="3.90.220.20">
    <property type="entry name" value="DNA methylase specificity domains"/>
    <property type="match status" value="2"/>
</dbReference>
<dbReference type="Pfam" id="PF01420">
    <property type="entry name" value="Methylase_S"/>
    <property type="match status" value="2"/>
</dbReference>
<dbReference type="AlphaFoldDB" id="A0A1G9A163"/>
<accession>A0A1G9A163</accession>
<keyword evidence="6" id="KW-1185">Reference proteome</keyword>
<evidence type="ECO:0000256" key="3">
    <source>
        <dbReference type="ARBA" id="ARBA00023125"/>
    </source>
</evidence>
<dbReference type="CDD" id="cd17253">
    <property type="entry name" value="RMtype1_S_Eco933I-TRD2-CR2_like"/>
    <property type="match status" value="1"/>
</dbReference>
<dbReference type="EMBL" id="FNFM01000005">
    <property type="protein sequence ID" value="SDK20130.1"/>
    <property type="molecule type" value="Genomic_DNA"/>
</dbReference>
<dbReference type="Proteomes" id="UP000199213">
    <property type="component" value="Unassembled WGS sequence"/>
</dbReference>
<organism evidence="5 6">
    <name type="scientific">Actinopolyspora mzabensis</name>
    <dbReference type="NCBI Taxonomy" id="995066"/>
    <lineage>
        <taxon>Bacteria</taxon>
        <taxon>Bacillati</taxon>
        <taxon>Actinomycetota</taxon>
        <taxon>Actinomycetes</taxon>
        <taxon>Actinopolysporales</taxon>
        <taxon>Actinopolysporaceae</taxon>
        <taxon>Actinopolyspora</taxon>
    </lineage>
</organism>
<dbReference type="InterPro" id="IPR052021">
    <property type="entry name" value="Type-I_RS_S_subunit"/>
</dbReference>
<evidence type="ECO:0000313" key="6">
    <source>
        <dbReference type="Proteomes" id="UP000199213"/>
    </source>
</evidence>
<dbReference type="PANTHER" id="PTHR30408:SF12">
    <property type="entry name" value="TYPE I RESTRICTION ENZYME MJAVIII SPECIFICITY SUBUNIT"/>
    <property type="match status" value="1"/>
</dbReference>
<dbReference type="CDD" id="cd17248">
    <property type="entry name" value="RMtype1_S_AmiI-TRD2-CR2_like"/>
    <property type="match status" value="1"/>
</dbReference>
<dbReference type="GO" id="GO:0003677">
    <property type="term" value="F:DNA binding"/>
    <property type="evidence" value="ECO:0007669"/>
    <property type="project" value="UniProtKB-KW"/>
</dbReference>
<name>A0A1G9A163_ACTMZ</name>
<protein>
    <submittedName>
        <fullName evidence="5">Type I restriction enzyme, S subunit</fullName>
    </submittedName>
</protein>
<evidence type="ECO:0000313" key="5">
    <source>
        <dbReference type="EMBL" id="SDK20130.1"/>
    </source>
</evidence>
<proteinExistence type="inferred from homology"/>
<gene>
    <name evidence="5" type="ORF">SAMN04487820_105209</name>
</gene>
<dbReference type="InterPro" id="IPR044946">
    <property type="entry name" value="Restrct_endonuc_typeI_TRD_sf"/>
</dbReference>
<evidence type="ECO:0000256" key="2">
    <source>
        <dbReference type="ARBA" id="ARBA00022747"/>
    </source>
</evidence>
<reference evidence="6" key="1">
    <citation type="submission" date="2016-10" db="EMBL/GenBank/DDBJ databases">
        <authorList>
            <person name="Varghese N."/>
            <person name="Submissions S."/>
        </authorList>
    </citation>
    <scope>NUCLEOTIDE SEQUENCE [LARGE SCALE GENOMIC DNA]</scope>
    <source>
        <strain evidence="6">DSM 45460</strain>
    </source>
</reference>